<evidence type="ECO:0000256" key="1">
    <source>
        <dbReference type="ARBA" id="ARBA00001936"/>
    </source>
</evidence>
<evidence type="ECO:0000256" key="4">
    <source>
        <dbReference type="ARBA" id="ARBA00022801"/>
    </source>
</evidence>
<keyword evidence="6" id="KW-0464">Manganese</keyword>
<evidence type="ECO:0000256" key="3">
    <source>
        <dbReference type="ARBA" id="ARBA00022723"/>
    </source>
</evidence>
<dbReference type="PANTHER" id="PTHR12992">
    <property type="entry name" value="NUDIX HYDROLASE"/>
    <property type="match status" value="1"/>
</dbReference>
<evidence type="ECO:0000256" key="7">
    <source>
        <dbReference type="SAM" id="MobiDB-lite"/>
    </source>
</evidence>
<comment type="cofactor">
    <cofactor evidence="1">
        <name>Mn(2+)</name>
        <dbReference type="ChEBI" id="CHEBI:29035"/>
    </cofactor>
</comment>
<evidence type="ECO:0008006" key="10">
    <source>
        <dbReference type="Google" id="ProtNLM"/>
    </source>
</evidence>
<dbReference type="GO" id="GO:0010945">
    <property type="term" value="F:coenzyme A diphosphatase activity"/>
    <property type="evidence" value="ECO:0007669"/>
    <property type="project" value="InterPro"/>
</dbReference>
<keyword evidence="5" id="KW-0460">Magnesium</keyword>
<feature type="region of interest" description="Disordered" evidence="7">
    <location>
        <begin position="1"/>
        <end position="28"/>
    </location>
</feature>
<dbReference type="AlphaFoldDB" id="A0A8D2CAS8"/>
<evidence type="ECO:0000256" key="6">
    <source>
        <dbReference type="ARBA" id="ARBA00023211"/>
    </source>
</evidence>
<evidence type="ECO:0000313" key="8">
    <source>
        <dbReference type="Ensembl" id="ENSSSCP00065031469.1"/>
    </source>
</evidence>
<reference evidence="8" key="1">
    <citation type="submission" date="2025-08" db="UniProtKB">
        <authorList>
            <consortium name="Ensembl"/>
        </authorList>
    </citation>
    <scope>IDENTIFICATION</scope>
</reference>
<comment type="cofactor">
    <cofactor evidence="2">
        <name>Mg(2+)</name>
        <dbReference type="ChEBI" id="CHEBI:18420"/>
    </cofactor>
</comment>
<proteinExistence type="predicted"/>
<evidence type="ECO:0000256" key="2">
    <source>
        <dbReference type="ARBA" id="ARBA00001946"/>
    </source>
</evidence>
<keyword evidence="3" id="KW-0479">Metal-binding</keyword>
<evidence type="ECO:0000313" key="9">
    <source>
        <dbReference type="Proteomes" id="UP000694725"/>
    </source>
</evidence>
<dbReference type="Ensembl" id="ENSSSCT00065072264.1">
    <property type="protein sequence ID" value="ENSSSCP00065031469.1"/>
    <property type="gene ID" value="ENSSSCG00065052784.1"/>
</dbReference>
<dbReference type="InterPro" id="IPR015797">
    <property type="entry name" value="NUDIX_hydrolase-like_dom_sf"/>
</dbReference>
<organism evidence="8 9">
    <name type="scientific">Sus scrofa</name>
    <name type="common">Pig</name>
    <dbReference type="NCBI Taxonomy" id="9823"/>
    <lineage>
        <taxon>Eukaryota</taxon>
        <taxon>Metazoa</taxon>
        <taxon>Chordata</taxon>
        <taxon>Craniata</taxon>
        <taxon>Vertebrata</taxon>
        <taxon>Euteleostomi</taxon>
        <taxon>Mammalia</taxon>
        <taxon>Eutheria</taxon>
        <taxon>Laurasiatheria</taxon>
        <taxon>Artiodactyla</taxon>
        <taxon>Suina</taxon>
        <taxon>Suidae</taxon>
        <taxon>Sus</taxon>
    </lineage>
</organism>
<evidence type="ECO:0000256" key="5">
    <source>
        <dbReference type="ARBA" id="ARBA00022842"/>
    </source>
</evidence>
<dbReference type="Proteomes" id="UP000694725">
    <property type="component" value="Unplaced"/>
</dbReference>
<dbReference type="GO" id="GO:0046872">
    <property type="term" value="F:metal ion binding"/>
    <property type="evidence" value="ECO:0007669"/>
    <property type="project" value="UniProtKB-KW"/>
</dbReference>
<keyword evidence="4" id="KW-0378">Hydrolase</keyword>
<sequence length="176" mass="19196">HGHGAQGSPRGSGAVSSPSGGRLPPGAAADRIKPEVWVGGKDPAKVNCTHHTSEGNALITPVVGFIDHNFQATPNPDEVKNVFLVPLEYFLRPRVYHQNHITQSGYHVIVHCFEYTDPEDGVTYCIRGITAKCALLIALIILGQKPTFEIEFNLSDLIASSEETFLKHYKHATSKL</sequence>
<dbReference type="Gene3D" id="3.90.79.10">
    <property type="entry name" value="Nucleoside Triphosphate Pyrophosphohydrolase"/>
    <property type="match status" value="1"/>
</dbReference>
<dbReference type="PANTHER" id="PTHR12992:SF24">
    <property type="entry name" value="PEROXISOMAL COENZYME A DIPHOSPHATASE NUDT7"/>
    <property type="match status" value="1"/>
</dbReference>
<accession>A0A8D2CAS8</accession>
<dbReference type="SUPFAM" id="SSF55811">
    <property type="entry name" value="Nudix"/>
    <property type="match status" value="1"/>
</dbReference>
<dbReference type="InterPro" id="IPR045121">
    <property type="entry name" value="CoAse"/>
</dbReference>
<name>A0A8D2CAS8_PIG</name>
<protein>
    <recommendedName>
        <fullName evidence="10">Peroxisomal coenzyme A diphosphatase NUDT7</fullName>
    </recommendedName>
</protein>